<feature type="transmembrane region" description="Helical" evidence="6">
    <location>
        <begin position="266"/>
        <end position="287"/>
    </location>
</feature>
<evidence type="ECO:0000256" key="2">
    <source>
        <dbReference type="ARBA" id="ARBA00022475"/>
    </source>
</evidence>
<keyword evidence="2" id="KW-1003">Cell membrane</keyword>
<dbReference type="EMBL" id="CP003235">
    <property type="protein sequence ID" value="AFC30044.1"/>
    <property type="molecule type" value="Genomic_DNA"/>
</dbReference>
<keyword evidence="9" id="KW-1185">Reference proteome</keyword>
<evidence type="ECO:0000256" key="4">
    <source>
        <dbReference type="ARBA" id="ARBA00022989"/>
    </source>
</evidence>
<proteinExistence type="predicted"/>
<reference evidence="8 9" key="1">
    <citation type="journal article" date="2012" name="J. Bacteriol.">
        <title>Complete Genome Sequence of Paenibacillus mucilaginosus 3016, a Bacterium Functional as Microbial Fertilizer.</title>
        <authorList>
            <person name="Ma M."/>
            <person name="Wang Z."/>
            <person name="Li L."/>
            <person name="Jiang X."/>
            <person name="Guan D."/>
            <person name="Cao F."/>
            <person name="Chen H."/>
            <person name="Wang X."/>
            <person name="Shen D."/>
            <person name="Du B."/>
            <person name="Li J."/>
        </authorList>
    </citation>
    <scope>NUCLEOTIDE SEQUENCE [LARGE SCALE GENOMIC DNA]</scope>
    <source>
        <strain evidence="8 9">3016</strain>
    </source>
</reference>
<dbReference type="PANTHER" id="PTHR35007:SF2">
    <property type="entry name" value="PILUS ASSEMBLE PROTEIN"/>
    <property type="match status" value="1"/>
</dbReference>
<dbReference type="STRING" id="1116391.PM3016_3189"/>
<keyword evidence="3 6" id="KW-0812">Transmembrane</keyword>
<keyword evidence="5 6" id="KW-0472">Membrane</keyword>
<dbReference type="AlphaFoldDB" id="H6NFF8"/>
<evidence type="ECO:0000256" key="3">
    <source>
        <dbReference type="ARBA" id="ARBA00022692"/>
    </source>
</evidence>
<keyword evidence="4 6" id="KW-1133">Transmembrane helix</keyword>
<feature type="transmembrane region" description="Helical" evidence="6">
    <location>
        <begin position="88"/>
        <end position="110"/>
    </location>
</feature>
<dbReference type="Pfam" id="PF00482">
    <property type="entry name" value="T2SSF"/>
    <property type="match status" value="1"/>
</dbReference>
<dbReference type="HOGENOM" id="CLU_083256_1_0_9"/>
<evidence type="ECO:0000256" key="6">
    <source>
        <dbReference type="SAM" id="Phobius"/>
    </source>
</evidence>
<dbReference type="Proteomes" id="UP000007523">
    <property type="component" value="Chromosome"/>
</dbReference>
<organism evidence="8 9">
    <name type="scientific">Paenibacillus mucilaginosus 3016</name>
    <dbReference type="NCBI Taxonomy" id="1116391"/>
    <lineage>
        <taxon>Bacteria</taxon>
        <taxon>Bacillati</taxon>
        <taxon>Bacillota</taxon>
        <taxon>Bacilli</taxon>
        <taxon>Bacillales</taxon>
        <taxon>Paenibacillaceae</taxon>
        <taxon>Paenibacillus</taxon>
    </lineage>
</organism>
<sequence>MWMLVLLLALLIGAAAAGRAGGAQYGAWVREHAGLKASDPMYWGSLAALWLMDRARLSDRLSEPLGKVFQIMVGLHGAKPALAHTKWFAAKAVALSYGMLCLSAMAGWAAGGNAEMLAYGIVLMLFVPFLMYRGAAGELKARRRQMLIELPELLNRIMLLVGAGETVPQALVRTVEGNRTPNSPLYEELGQTVQALKMNAPFAKAMEDFSKRCRMQEVSLFTTTILLNYKRGGDELVMTLKELSVTLWEKRKAQARTLGEEASSKMVFPMVLIFFVVMVLVAAPALFMMKS</sequence>
<dbReference type="KEGG" id="pmq:PM3016_3189"/>
<evidence type="ECO:0000256" key="1">
    <source>
        <dbReference type="ARBA" id="ARBA00004651"/>
    </source>
</evidence>
<evidence type="ECO:0000313" key="9">
    <source>
        <dbReference type="Proteomes" id="UP000007523"/>
    </source>
</evidence>
<comment type="subcellular location">
    <subcellularLocation>
        <location evidence="1">Cell membrane</location>
        <topology evidence="1">Multi-pass membrane protein</topology>
    </subcellularLocation>
</comment>
<dbReference type="PANTHER" id="PTHR35007">
    <property type="entry name" value="INTEGRAL MEMBRANE PROTEIN-RELATED"/>
    <property type="match status" value="1"/>
</dbReference>
<dbReference type="InterPro" id="IPR018076">
    <property type="entry name" value="T2SS_GspF_dom"/>
</dbReference>
<accession>H6NFF8</accession>
<protein>
    <submittedName>
        <fullName evidence="8">Type II secretion system protein</fullName>
    </submittedName>
</protein>
<dbReference type="GO" id="GO:0005886">
    <property type="term" value="C:plasma membrane"/>
    <property type="evidence" value="ECO:0007669"/>
    <property type="project" value="UniProtKB-SubCell"/>
</dbReference>
<evidence type="ECO:0000259" key="7">
    <source>
        <dbReference type="Pfam" id="PF00482"/>
    </source>
</evidence>
<gene>
    <name evidence="8" type="ORF">PM3016_3189</name>
</gene>
<feature type="transmembrane region" description="Helical" evidence="6">
    <location>
        <begin position="116"/>
        <end position="136"/>
    </location>
</feature>
<evidence type="ECO:0000256" key="5">
    <source>
        <dbReference type="ARBA" id="ARBA00023136"/>
    </source>
</evidence>
<evidence type="ECO:0000313" key="8">
    <source>
        <dbReference type="EMBL" id="AFC30044.1"/>
    </source>
</evidence>
<feature type="domain" description="Type II secretion system protein GspF" evidence="7">
    <location>
        <begin position="155"/>
        <end position="282"/>
    </location>
</feature>
<name>H6NFF8_9BACL</name>